<comment type="similarity">
    <text evidence="1 5">Belongs to the EF-Ts family.</text>
</comment>
<reference evidence="7 8" key="1">
    <citation type="submission" date="2024-01" db="EMBL/GenBank/DDBJ databases">
        <title>The genome of the rayed Mediterranean limpet Patella caerulea (Linnaeus, 1758).</title>
        <authorList>
            <person name="Anh-Thu Weber A."/>
            <person name="Halstead-Nussloch G."/>
        </authorList>
    </citation>
    <scope>NUCLEOTIDE SEQUENCE [LARGE SCALE GENOMIC DNA]</scope>
    <source>
        <strain evidence="7">AATW-2023a</strain>
        <tissue evidence="7">Whole specimen</tissue>
    </source>
</reference>
<dbReference type="AlphaFoldDB" id="A0AAN8PAY4"/>
<protein>
    <recommendedName>
        <fullName evidence="5">Elongation factor Ts, mitochondrial</fullName>
        <shortName evidence="5">EF-Ts</shortName>
        <shortName evidence="5">EF-TsMt</shortName>
    </recommendedName>
</protein>
<dbReference type="InterPro" id="IPR009060">
    <property type="entry name" value="UBA-like_sf"/>
</dbReference>
<dbReference type="GO" id="GO:0003746">
    <property type="term" value="F:translation elongation factor activity"/>
    <property type="evidence" value="ECO:0007669"/>
    <property type="project" value="UniProtKB-UniRule"/>
</dbReference>
<dbReference type="InterPro" id="IPR018101">
    <property type="entry name" value="Transl_elong_Ts_CS"/>
</dbReference>
<dbReference type="Pfam" id="PF25025">
    <property type="entry name" value="EF-Ts_N"/>
    <property type="match status" value="1"/>
</dbReference>
<keyword evidence="8" id="KW-1185">Reference proteome</keyword>
<evidence type="ECO:0000256" key="2">
    <source>
        <dbReference type="ARBA" id="ARBA00022768"/>
    </source>
</evidence>
<dbReference type="FunFam" id="1.10.8.10:FF:000031">
    <property type="entry name" value="Elongation factor Ts, mitochondrial"/>
    <property type="match status" value="1"/>
</dbReference>
<dbReference type="Gene3D" id="1.10.8.10">
    <property type="entry name" value="DNA helicase RuvA subunit, C-terminal domain"/>
    <property type="match status" value="1"/>
</dbReference>
<dbReference type="PANTHER" id="PTHR11741">
    <property type="entry name" value="ELONGATION FACTOR TS"/>
    <property type="match status" value="1"/>
</dbReference>
<keyword evidence="3 5" id="KW-0648">Protein biosynthesis</keyword>
<evidence type="ECO:0000256" key="3">
    <source>
        <dbReference type="ARBA" id="ARBA00022917"/>
    </source>
</evidence>
<dbReference type="SUPFAM" id="SSF54713">
    <property type="entry name" value="Elongation factor Ts (EF-Ts), dimerisation domain"/>
    <property type="match status" value="1"/>
</dbReference>
<dbReference type="PROSITE" id="PS01126">
    <property type="entry name" value="EF_TS_1"/>
    <property type="match status" value="1"/>
</dbReference>
<dbReference type="Gene3D" id="3.30.479.20">
    <property type="entry name" value="Elongation factor Ts, dimerisation domain"/>
    <property type="match status" value="2"/>
</dbReference>
<dbReference type="PROSITE" id="PS01127">
    <property type="entry name" value="EF_TS_2"/>
    <property type="match status" value="1"/>
</dbReference>
<dbReference type="PANTHER" id="PTHR11741:SF0">
    <property type="entry name" value="ELONGATION FACTOR TS, MITOCHONDRIAL"/>
    <property type="match status" value="1"/>
</dbReference>
<sequence>MSKLYIIIQTELSCSLIIKMLYLKYWTSLIGSVRKMTTAIDKSSLSKLRKKTGFSFINCKNALLQFENDLVKAEGWLKEQAQKEGWAKATKLQSRPMSQGLVGLRTNPDNTSATLIEVNCETDFVARNQKFVDLVTTLTTVCNNHFTSFNNKKISLEKEDVNLIVSSDGRTIGDLVAYEVGNIGENMALRRAVHMMTSSNTTISTYVHVSGDEINVSENCQLGKYGTIVEFERLENEDKTLYLVADPFHVKQQICQHIVGLNPKTVGSEDDEPVSNKDEETMLIYQEFLTDPTILVKDVLKENCLIVKDFIRFECGERLPGEDL</sequence>
<comment type="subcellular location">
    <subcellularLocation>
        <location evidence="5">Mitochondrion</location>
    </subcellularLocation>
</comment>
<dbReference type="InterPro" id="IPR014039">
    <property type="entry name" value="Transl_elong_EFTs/EF1B_dimer"/>
</dbReference>
<dbReference type="GO" id="GO:0005739">
    <property type="term" value="C:mitochondrion"/>
    <property type="evidence" value="ECO:0007669"/>
    <property type="project" value="UniProtKB-SubCell"/>
</dbReference>
<accession>A0AAN8PAY4</accession>
<evidence type="ECO:0000256" key="4">
    <source>
        <dbReference type="ARBA" id="ARBA00023128"/>
    </source>
</evidence>
<name>A0AAN8PAY4_PATCE</name>
<keyword evidence="4 5" id="KW-0496">Mitochondrion</keyword>
<keyword evidence="2 5" id="KW-0251">Elongation factor</keyword>
<dbReference type="CDD" id="cd14275">
    <property type="entry name" value="UBA_EF-Ts"/>
    <property type="match status" value="1"/>
</dbReference>
<gene>
    <name evidence="7" type="ORF">SNE40_018039</name>
</gene>
<proteinExistence type="inferred from homology"/>
<evidence type="ECO:0000256" key="5">
    <source>
        <dbReference type="HAMAP-Rule" id="MF_03135"/>
    </source>
</evidence>
<evidence type="ECO:0000313" key="8">
    <source>
        <dbReference type="Proteomes" id="UP001347796"/>
    </source>
</evidence>
<dbReference type="EMBL" id="JAZGQO010000012">
    <property type="protein sequence ID" value="KAK6172079.1"/>
    <property type="molecule type" value="Genomic_DNA"/>
</dbReference>
<comment type="function">
    <text evidence="5">Associates with the EF-Tu.GDP complex and induces the exchange of GDP to GTP. It remains bound to the aminoacyl-tRNA.EF-Tu.GTP complex up to the GTP hydrolysis stage on the ribosome.</text>
</comment>
<dbReference type="SUPFAM" id="SSF46934">
    <property type="entry name" value="UBA-like"/>
    <property type="match status" value="1"/>
</dbReference>
<feature type="domain" description="Translation elongation factor EFTs/EF1B dimerisation" evidence="6">
    <location>
        <begin position="113"/>
        <end position="270"/>
    </location>
</feature>
<comment type="caution">
    <text evidence="7">The sequence shown here is derived from an EMBL/GenBank/DDBJ whole genome shotgun (WGS) entry which is preliminary data.</text>
</comment>
<evidence type="ECO:0000256" key="1">
    <source>
        <dbReference type="ARBA" id="ARBA00005532"/>
    </source>
</evidence>
<dbReference type="HAMAP" id="MF_00050">
    <property type="entry name" value="EF_Ts"/>
    <property type="match status" value="1"/>
</dbReference>
<evidence type="ECO:0000259" key="6">
    <source>
        <dbReference type="Pfam" id="PF00889"/>
    </source>
</evidence>
<organism evidence="7 8">
    <name type="scientific">Patella caerulea</name>
    <name type="common">Rayed Mediterranean limpet</name>
    <dbReference type="NCBI Taxonomy" id="87958"/>
    <lineage>
        <taxon>Eukaryota</taxon>
        <taxon>Metazoa</taxon>
        <taxon>Spiralia</taxon>
        <taxon>Lophotrochozoa</taxon>
        <taxon>Mollusca</taxon>
        <taxon>Gastropoda</taxon>
        <taxon>Patellogastropoda</taxon>
        <taxon>Patelloidea</taxon>
        <taxon>Patellidae</taxon>
        <taxon>Patella</taxon>
    </lineage>
</organism>
<dbReference type="GO" id="GO:0070125">
    <property type="term" value="P:mitochondrial translational elongation"/>
    <property type="evidence" value="ECO:0007669"/>
    <property type="project" value="TreeGrafter"/>
</dbReference>
<dbReference type="InterPro" id="IPR001816">
    <property type="entry name" value="Transl_elong_EFTs/EF1B"/>
</dbReference>
<dbReference type="Pfam" id="PF00889">
    <property type="entry name" value="EF_TS"/>
    <property type="match status" value="1"/>
</dbReference>
<dbReference type="Proteomes" id="UP001347796">
    <property type="component" value="Unassembled WGS sequence"/>
</dbReference>
<dbReference type="InterPro" id="IPR036402">
    <property type="entry name" value="EF-Ts_dimer_sf"/>
</dbReference>
<evidence type="ECO:0000313" key="7">
    <source>
        <dbReference type="EMBL" id="KAK6172079.1"/>
    </source>
</evidence>